<keyword evidence="8 11" id="KW-0472">Membrane</keyword>
<accession>A0A9X3YNS1</accession>
<feature type="transmembrane region" description="Helical" evidence="11">
    <location>
        <begin position="20"/>
        <end position="38"/>
    </location>
</feature>
<dbReference type="RefSeq" id="WP_263541206.1">
    <property type="nucleotide sequence ID" value="NZ_JAOVZO020000020.1"/>
</dbReference>
<dbReference type="InterPro" id="IPR012902">
    <property type="entry name" value="N_methyl_site"/>
</dbReference>
<evidence type="ECO:0000256" key="4">
    <source>
        <dbReference type="ARBA" id="ARBA00022481"/>
    </source>
</evidence>
<evidence type="ECO:0000256" key="11">
    <source>
        <dbReference type="SAM" id="Phobius"/>
    </source>
</evidence>
<dbReference type="EMBL" id="JAOVZO020000020">
    <property type="protein sequence ID" value="MDC8015654.1"/>
    <property type="molecule type" value="Genomic_DNA"/>
</dbReference>
<evidence type="ECO:0000313" key="13">
    <source>
        <dbReference type="EMBL" id="MDC8015654.1"/>
    </source>
</evidence>
<dbReference type="InterPro" id="IPR022346">
    <property type="entry name" value="T2SS_GspH"/>
</dbReference>
<dbReference type="Gene3D" id="3.55.40.10">
    <property type="entry name" value="minor pseudopilin epsh domain"/>
    <property type="match status" value="1"/>
</dbReference>
<evidence type="ECO:0000256" key="8">
    <source>
        <dbReference type="ARBA" id="ARBA00023136"/>
    </source>
</evidence>
<protein>
    <recommendedName>
        <fullName evidence="2">Type II secretion system protein H</fullName>
    </recommendedName>
    <alternativeName>
        <fullName evidence="10">General secretion pathway protein H</fullName>
    </alternativeName>
</protein>
<proteinExistence type="inferred from homology"/>
<feature type="domain" description="General secretion pathway GspH" evidence="12">
    <location>
        <begin position="54"/>
        <end position="166"/>
    </location>
</feature>
<dbReference type="AlphaFoldDB" id="A0A9X3YNS1"/>
<comment type="caution">
    <text evidence="13">The sequence shown here is derived from an EMBL/GenBank/DDBJ whole genome shotgun (WGS) entry which is preliminary data.</text>
</comment>
<evidence type="ECO:0000259" key="12">
    <source>
        <dbReference type="Pfam" id="PF12019"/>
    </source>
</evidence>
<evidence type="ECO:0000256" key="6">
    <source>
        <dbReference type="ARBA" id="ARBA00022692"/>
    </source>
</evidence>
<dbReference type="InterPro" id="IPR045584">
    <property type="entry name" value="Pilin-like"/>
</dbReference>
<organism evidence="13 14">
    <name type="scientific">Tahibacter soli</name>
    <dbReference type="NCBI Taxonomy" id="2983605"/>
    <lineage>
        <taxon>Bacteria</taxon>
        <taxon>Pseudomonadati</taxon>
        <taxon>Pseudomonadota</taxon>
        <taxon>Gammaproteobacteria</taxon>
        <taxon>Lysobacterales</taxon>
        <taxon>Rhodanobacteraceae</taxon>
        <taxon>Tahibacter</taxon>
    </lineage>
</organism>
<keyword evidence="7 11" id="KW-1133">Transmembrane helix</keyword>
<evidence type="ECO:0000256" key="7">
    <source>
        <dbReference type="ARBA" id="ARBA00022989"/>
    </source>
</evidence>
<evidence type="ECO:0000256" key="3">
    <source>
        <dbReference type="ARBA" id="ARBA00022475"/>
    </source>
</evidence>
<evidence type="ECO:0000256" key="2">
    <source>
        <dbReference type="ARBA" id="ARBA00021549"/>
    </source>
</evidence>
<dbReference type="GO" id="GO:0005886">
    <property type="term" value="C:plasma membrane"/>
    <property type="evidence" value="ECO:0007669"/>
    <property type="project" value="UniProtKB-SubCell"/>
</dbReference>
<dbReference type="GO" id="GO:0015628">
    <property type="term" value="P:protein secretion by the type II secretion system"/>
    <property type="evidence" value="ECO:0007669"/>
    <property type="project" value="InterPro"/>
</dbReference>
<dbReference type="Proteomes" id="UP001139971">
    <property type="component" value="Unassembled WGS sequence"/>
</dbReference>
<reference evidence="13" key="1">
    <citation type="submission" date="2023-02" db="EMBL/GenBank/DDBJ databases">
        <title>Tahibacter soli sp. nov. isolated from soil.</title>
        <authorList>
            <person name="Baek J.H."/>
            <person name="Lee J.K."/>
            <person name="Choi D.G."/>
            <person name="Jeon C.O."/>
        </authorList>
    </citation>
    <scope>NUCLEOTIDE SEQUENCE</scope>
    <source>
        <strain evidence="13">BL</strain>
    </source>
</reference>
<name>A0A9X3YNS1_9GAMM</name>
<dbReference type="Pfam" id="PF07963">
    <property type="entry name" value="N_methyl"/>
    <property type="match status" value="1"/>
</dbReference>
<evidence type="ECO:0000256" key="5">
    <source>
        <dbReference type="ARBA" id="ARBA00022519"/>
    </source>
</evidence>
<dbReference type="Pfam" id="PF12019">
    <property type="entry name" value="GspH"/>
    <property type="match status" value="1"/>
</dbReference>
<keyword evidence="6 11" id="KW-0812">Transmembrane</keyword>
<evidence type="ECO:0000256" key="1">
    <source>
        <dbReference type="ARBA" id="ARBA00004377"/>
    </source>
</evidence>
<keyword evidence="5" id="KW-0997">Cell inner membrane</keyword>
<keyword evidence="4" id="KW-0488">Methylation</keyword>
<keyword evidence="3" id="KW-1003">Cell membrane</keyword>
<evidence type="ECO:0000313" key="14">
    <source>
        <dbReference type="Proteomes" id="UP001139971"/>
    </source>
</evidence>
<evidence type="ECO:0000256" key="9">
    <source>
        <dbReference type="ARBA" id="ARBA00025772"/>
    </source>
</evidence>
<dbReference type="GO" id="GO:0015627">
    <property type="term" value="C:type II protein secretion system complex"/>
    <property type="evidence" value="ECO:0007669"/>
    <property type="project" value="InterPro"/>
</dbReference>
<dbReference type="NCBIfam" id="TIGR02532">
    <property type="entry name" value="IV_pilin_GFxxxE"/>
    <property type="match status" value="1"/>
</dbReference>
<gene>
    <name evidence="13" type="ORF">OD750_024265</name>
</gene>
<sequence length="182" mass="18686">MIDRQPSYSRIPYRPTGFTLLELIAALAVVAISLTLAVPSFREIMARSTTTTIANDLVGAFAQARAEAAKRGVQVAVLGAGGGADWSSGWGVYADSGRDGAFATRVAAHGAVADGYAVRAGGGASANRVVFGVQGELVGAASVDVNVCRSDRNAAKSRFIQVRASGIVVARRDTRTSAAPSC</sequence>
<dbReference type="PROSITE" id="PS00409">
    <property type="entry name" value="PROKAR_NTER_METHYL"/>
    <property type="match status" value="1"/>
</dbReference>
<dbReference type="SUPFAM" id="SSF54523">
    <property type="entry name" value="Pili subunits"/>
    <property type="match status" value="1"/>
</dbReference>
<evidence type="ECO:0000256" key="10">
    <source>
        <dbReference type="ARBA" id="ARBA00030775"/>
    </source>
</evidence>
<comment type="similarity">
    <text evidence="9">Belongs to the GSP H family.</text>
</comment>
<comment type="subcellular location">
    <subcellularLocation>
        <location evidence="1">Cell inner membrane</location>
        <topology evidence="1">Single-pass membrane protein</topology>
    </subcellularLocation>
</comment>
<keyword evidence="14" id="KW-1185">Reference proteome</keyword>